<dbReference type="GO" id="GO:0008047">
    <property type="term" value="F:enzyme activator activity"/>
    <property type="evidence" value="ECO:0007669"/>
    <property type="project" value="TreeGrafter"/>
</dbReference>
<dbReference type="PANTHER" id="PTHR13779">
    <property type="entry name" value="WERNER HELICASE-INTERACTING PROTEIN 1 FAMILY MEMBER"/>
    <property type="match status" value="1"/>
</dbReference>
<evidence type="ECO:0008006" key="4">
    <source>
        <dbReference type="Google" id="ProtNLM"/>
    </source>
</evidence>
<proteinExistence type="predicted"/>
<dbReference type="EMBL" id="KQ030617">
    <property type="protein sequence ID" value="KJZ70594.1"/>
    <property type="molecule type" value="Genomic_DNA"/>
</dbReference>
<dbReference type="OrthoDB" id="10265467at2759"/>
<protein>
    <recommendedName>
        <fullName evidence="4">ATPase AAA-type core domain-containing protein</fullName>
    </recommendedName>
</protein>
<dbReference type="PANTHER" id="PTHR13779:SF7">
    <property type="entry name" value="ATPASE WRNIP1"/>
    <property type="match status" value="1"/>
</dbReference>
<dbReference type="InterPro" id="IPR051314">
    <property type="entry name" value="AAA_ATPase_RarA/MGS1/WRNIP1"/>
</dbReference>
<evidence type="ECO:0000256" key="1">
    <source>
        <dbReference type="SAM" id="SignalP"/>
    </source>
</evidence>
<keyword evidence="1" id="KW-0732">Signal</keyword>
<reference evidence="2 3" key="1">
    <citation type="journal article" date="2014" name="Genome Biol. Evol.">
        <title>Comparative genomics and transcriptomics analyses reveal divergent lifestyle features of nematode endoparasitic fungus Hirsutella minnesotensis.</title>
        <authorList>
            <person name="Lai Y."/>
            <person name="Liu K."/>
            <person name="Zhang X."/>
            <person name="Zhang X."/>
            <person name="Li K."/>
            <person name="Wang N."/>
            <person name="Shu C."/>
            <person name="Wu Y."/>
            <person name="Wang C."/>
            <person name="Bushley K.E."/>
            <person name="Xiang M."/>
            <person name="Liu X."/>
        </authorList>
    </citation>
    <scope>NUCLEOTIDE SEQUENCE [LARGE SCALE GENOMIC DNA]</scope>
    <source>
        <strain evidence="2 3">3608</strain>
    </source>
</reference>
<keyword evidence="3" id="KW-1185">Reference proteome</keyword>
<dbReference type="InterPro" id="IPR027417">
    <property type="entry name" value="P-loop_NTPase"/>
</dbReference>
<dbReference type="Proteomes" id="UP000054481">
    <property type="component" value="Unassembled WGS sequence"/>
</dbReference>
<accession>A0A0F8A2P4</accession>
<feature type="signal peptide" evidence="1">
    <location>
        <begin position="1"/>
        <end position="27"/>
    </location>
</feature>
<name>A0A0F8A2P4_9HYPO</name>
<evidence type="ECO:0000313" key="2">
    <source>
        <dbReference type="EMBL" id="KJZ70594.1"/>
    </source>
</evidence>
<dbReference type="GO" id="GO:0006261">
    <property type="term" value="P:DNA-templated DNA replication"/>
    <property type="evidence" value="ECO:0007669"/>
    <property type="project" value="TreeGrafter"/>
</dbReference>
<organism evidence="2 3">
    <name type="scientific">Hirsutella minnesotensis 3608</name>
    <dbReference type="NCBI Taxonomy" id="1043627"/>
    <lineage>
        <taxon>Eukaryota</taxon>
        <taxon>Fungi</taxon>
        <taxon>Dikarya</taxon>
        <taxon>Ascomycota</taxon>
        <taxon>Pezizomycotina</taxon>
        <taxon>Sordariomycetes</taxon>
        <taxon>Hypocreomycetidae</taxon>
        <taxon>Hypocreales</taxon>
        <taxon>Ophiocordycipitaceae</taxon>
        <taxon>Hirsutella</taxon>
    </lineage>
</organism>
<gene>
    <name evidence="2" type="ORF">HIM_10023</name>
</gene>
<feature type="chain" id="PRO_5002526397" description="ATPase AAA-type core domain-containing protein" evidence="1">
    <location>
        <begin position="28"/>
        <end position="105"/>
    </location>
</feature>
<dbReference type="GO" id="GO:0017116">
    <property type="term" value="F:single-stranded DNA helicase activity"/>
    <property type="evidence" value="ECO:0007669"/>
    <property type="project" value="TreeGrafter"/>
</dbReference>
<dbReference type="AlphaFoldDB" id="A0A0F8A2P4"/>
<evidence type="ECO:0000313" key="3">
    <source>
        <dbReference type="Proteomes" id="UP000054481"/>
    </source>
</evidence>
<dbReference type="Gene3D" id="3.40.50.300">
    <property type="entry name" value="P-loop containing nucleotide triphosphate hydrolases"/>
    <property type="match status" value="1"/>
</dbReference>
<sequence length="105" mass="11814">MLRSRKELCRLLIVAILPVGCRPQVEGSRFVELHATSTGVSECWRFSQEAVSELVPIGRKTIVFYDEIHQFNMAQQDVLLKPVEAGTVTLIDATTENPLSSTRFH</sequence>
<dbReference type="GO" id="GO:0000731">
    <property type="term" value="P:DNA synthesis involved in DNA repair"/>
    <property type="evidence" value="ECO:0007669"/>
    <property type="project" value="TreeGrafter"/>
</dbReference>
<dbReference type="GO" id="GO:0005634">
    <property type="term" value="C:nucleus"/>
    <property type="evidence" value="ECO:0007669"/>
    <property type="project" value="TreeGrafter"/>
</dbReference>
<dbReference type="SUPFAM" id="SSF52540">
    <property type="entry name" value="P-loop containing nucleoside triphosphate hydrolases"/>
    <property type="match status" value="1"/>
</dbReference>